<protein>
    <submittedName>
        <fullName evidence="2">AAA family ATPase</fullName>
    </submittedName>
</protein>
<proteinExistence type="predicted"/>
<dbReference type="EMBL" id="CP159373">
    <property type="protein sequence ID" value="XCN73152.1"/>
    <property type="molecule type" value="Genomic_DNA"/>
</dbReference>
<dbReference type="PANTHER" id="PTHR34825:SF2">
    <property type="entry name" value="AAA-ATPASE-LIKE DOMAIN-CONTAINING PROTEIN"/>
    <property type="match status" value="1"/>
</dbReference>
<reference evidence="2" key="2">
    <citation type="submission" date="2024-06" db="EMBL/GenBank/DDBJ databases">
        <authorList>
            <person name="Plum-Jensen L.E."/>
            <person name="Schramm A."/>
            <person name="Marshall I.P.G."/>
        </authorList>
    </citation>
    <scope>NUCLEOTIDE SEQUENCE</scope>
    <source>
        <strain evidence="2">Rat1</strain>
    </source>
</reference>
<accession>A0AAU8LVQ2</accession>
<dbReference type="InterPro" id="IPR012547">
    <property type="entry name" value="PDDEXK_9"/>
</dbReference>
<dbReference type="KEGG" id="eaj:Q3M24_23260"/>
<sequence length="564" mass="65924">MKKIPYGKSNFKKIITQDLLYIDKTKYIEVLEQSGSYNILLRPRRFGKTLFLSTLRYYYDILYKEEFETLFGHLAIGQNPTPLKNSYQILFMEFSGISIKDQERVERDFAFEVAGRLRTFLRDYQYPVEAVRRMDENLSPASLLKAFFEIVKDANIYLLIDEYDHFANALLGEDQELFSEIVGKGGFVRAFYEVIKTATTEGIVDRLFITGVTSITLDSMTSGFNIGDNITYHHHFNQVMGFTAQETEEMVRPLVETCGLNLQEVMRTLESWYNGYRFSIRADQKIFNPDMVLYFLKHFDVADCLWPDRMLDDNIASDYGKIMRLFGIGDRERNFQTLEELIVHQEIVGLHKGKLDLDMHKPFERDDFISLLLYMGFITISGTVLGQVRYVVPNYVIQKLYYSYFRAEIEQRAQIRVEKHTLENAVAELALHNNINPLLEEIRSVLALFSNRDFMRMDEKHIKAVILTLLNQSEVYFIRSEAEVNMRYPDILLLERQPIQVRYQFLFELKFSKKKEGARGMEAKRTEGIAQIRSYQALSDIRRLPKLKSYLLLTDGTEIEAVAV</sequence>
<dbReference type="AlphaFoldDB" id="A0AAU8LVQ2"/>
<name>A0AAU8LVQ2_9BACT</name>
<evidence type="ECO:0000313" key="2">
    <source>
        <dbReference type="EMBL" id="XCN73152.1"/>
    </source>
</evidence>
<dbReference type="PANTHER" id="PTHR34825">
    <property type="entry name" value="CONSERVED PROTEIN, WITH A WEAK D-GALACTARATE DEHYDRATASE/ALTRONATE HYDROLASE DOMAIN"/>
    <property type="match status" value="1"/>
</dbReference>
<gene>
    <name evidence="2" type="ORF">Q3M24_23260</name>
</gene>
<dbReference type="InterPro" id="IPR018631">
    <property type="entry name" value="AAA-ATPase-like_dom"/>
</dbReference>
<evidence type="ECO:0000259" key="1">
    <source>
        <dbReference type="Pfam" id="PF09820"/>
    </source>
</evidence>
<reference evidence="2" key="1">
    <citation type="journal article" date="2024" name="Syst. Appl. Microbiol.">
        <title>First single-strain enrichments of Electrothrix cable bacteria, description of E. aestuarii sp. nov. and E. rattekaaiensis sp. nov., and proposal of a cable bacteria taxonomy following the rules of the SeqCode.</title>
        <authorList>
            <person name="Plum-Jensen L.E."/>
            <person name="Schramm A."/>
            <person name="Marshall I.P.G."/>
        </authorList>
    </citation>
    <scope>NUCLEOTIDE SEQUENCE</scope>
    <source>
        <strain evidence="2">Rat1</strain>
    </source>
</reference>
<feature type="domain" description="AAA-ATPase-like" evidence="1">
    <location>
        <begin position="5"/>
        <end position="221"/>
    </location>
</feature>
<dbReference type="Pfam" id="PF08011">
    <property type="entry name" value="PDDEXK_9"/>
    <property type="match status" value="1"/>
</dbReference>
<organism evidence="2">
    <name type="scientific">Candidatus Electrothrix aestuarii</name>
    <dbReference type="NCBI Taxonomy" id="3062594"/>
    <lineage>
        <taxon>Bacteria</taxon>
        <taxon>Pseudomonadati</taxon>
        <taxon>Thermodesulfobacteriota</taxon>
        <taxon>Desulfobulbia</taxon>
        <taxon>Desulfobulbales</taxon>
        <taxon>Desulfobulbaceae</taxon>
        <taxon>Candidatus Electrothrix</taxon>
    </lineage>
</organism>
<dbReference type="Pfam" id="PF09820">
    <property type="entry name" value="AAA-ATPase_like"/>
    <property type="match status" value="1"/>
</dbReference>